<dbReference type="EMBL" id="CAJNOK010000053">
    <property type="protein sequence ID" value="CAF0725624.1"/>
    <property type="molecule type" value="Genomic_DNA"/>
</dbReference>
<gene>
    <name evidence="3" type="ORF">GPM918_LOCUS42898</name>
    <name evidence="2" type="ORF">OVA965_LOCUS403</name>
    <name evidence="5" type="ORF">SRO942_LOCUS44249</name>
    <name evidence="4" type="ORF">TMI583_LOCUS403</name>
</gene>
<sequence length="85" mass="9438">MENPNLRRPETRSLTRGPPLGNSIGLIEQQRFTNDDNGLRRTTTTSSSPPAYDDIVQQTSTTTAMEQQPSLSPPYDVFMLGNRGN</sequence>
<name>A0A816BBL6_9BILA</name>
<feature type="compositionally biased region" description="Polar residues" evidence="1">
    <location>
        <begin position="56"/>
        <end position="70"/>
    </location>
</feature>
<feature type="region of interest" description="Disordered" evidence="1">
    <location>
        <begin position="1"/>
        <end position="85"/>
    </location>
</feature>
<comment type="caution">
    <text evidence="3">The sequence shown here is derived from an EMBL/GenBank/DDBJ whole genome shotgun (WGS) entry which is preliminary data.</text>
</comment>
<evidence type="ECO:0000313" key="2">
    <source>
        <dbReference type="EMBL" id="CAF0725624.1"/>
    </source>
</evidence>
<proteinExistence type="predicted"/>
<dbReference type="AlphaFoldDB" id="A0A816BBL6"/>
<dbReference type="Proteomes" id="UP000682733">
    <property type="component" value="Unassembled WGS sequence"/>
</dbReference>
<protein>
    <submittedName>
        <fullName evidence="3">Uncharacterized protein</fullName>
    </submittedName>
</protein>
<evidence type="ECO:0000313" key="5">
    <source>
        <dbReference type="EMBL" id="CAF4489368.1"/>
    </source>
</evidence>
<accession>A0A816BBL6</accession>
<dbReference type="EMBL" id="CAJOBC010104008">
    <property type="protein sequence ID" value="CAF4489368.1"/>
    <property type="molecule type" value="Genomic_DNA"/>
</dbReference>
<keyword evidence="6" id="KW-1185">Reference proteome</keyword>
<dbReference type="Proteomes" id="UP000663829">
    <property type="component" value="Unassembled WGS sequence"/>
</dbReference>
<dbReference type="EMBL" id="CAJNOQ010037362">
    <property type="protein sequence ID" value="CAF1608170.1"/>
    <property type="molecule type" value="Genomic_DNA"/>
</dbReference>
<evidence type="ECO:0000256" key="1">
    <source>
        <dbReference type="SAM" id="MobiDB-lite"/>
    </source>
</evidence>
<feature type="compositionally biased region" description="Basic and acidic residues" evidence="1">
    <location>
        <begin position="1"/>
        <end position="13"/>
    </location>
</feature>
<dbReference type="Proteomes" id="UP000681722">
    <property type="component" value="Unassembled WGS sequence"/>
</dbReference>
<organism evidence="3 6">
    <name type="scientific">Didymodactylos carnosus</name>
    <dbReference type="NCBI Taxonomy" id="1234261"/>
    <lineage>
        <taxon>Eukaryota</taxon>
        <taxon>Metazoa</taxon>
        <taxon>Spiralia</taxon>
        <taxon>Gnathifera</taxon>
        <taxon>Rotifera</taxon>
        <taxon>Eurotatoria</taxon>
        <taxon>Bdelloidea</taxon>
        <taxon>Philodinida</taxon>
        <taxon>Philodinidae</taxon>
        <taxon>Didymodactylos</taxon>
    </lineage>
</organism>
<dbReference type="EMBL" id="CAJOBA010000053">
    <property type="protein sequence ID" value="CAF3498952.1"/>
    <property type="molecule type" value="Genomic_DNA"/>
</dbReference>
<evidence type="ECO:0000313" key="4">
    <source>
        <dbReference type="EMBL" id="CAF3498952.1"/>
    </source>
</evidence>
<evidence type="ECO:0000313" key="6">
    <source>
        <dbReference type="Proteomes" id="UP000663829"/>
    </source>
</evidence>
<dbReference type="Proteomes" id="UP000677228">
    <property type="component" value="Unassembled WGS sequence"/>
</dbReference>
<reference evidence="3" key="1">
    <citation type="submission" date="2021-02" db="EMBL/GenBank/DDBJ databases">
        <authorList>
            <person name="Nowell W R."/>
        </authorList>
    </citation>
    <scope>NUCLEOTIDE SEQUENCE</scope>
</reference>
<evidence type="ECO:0000313" key="3">
    <source>
        <dbReference type="EMBL" id="CAF1608170.1"/>
    </source>
</evidence>